<dbReference type="PROSITE" id="PS00211">
    <property type="entry name" value="ABC_TRANSPORTER_1"/>
    <property type="match status" value="1"/>
</dbReference>
<reference evidence="10 11" key="1">
    <citation type="submission" date="2023-10" db="EMBL/GenBank/DDBJ databases">
        <title>Novel methanotroph of the genus Methylocapsa from a subarctic wetland.</title>
        <authorList>
            <person name="Belova S.E."/>
            <person name="Oshkin I.Y."/>
            <person name="Miroshnikov K."/>
            <person name="Dedysh S.N."/>
        </authorList>
    </citation>
    <scope>NUCLEOTIDE SEQUENCE [LARGE SCALE GENOMIC DNA]</scope>
    <source>
        <strain evidence="10 11">RX1</strain>
    </source>
</reference>
<dbReference type="InterPro" id="IPR003593">
    <property type="entry name" value="AAA+_ATPase"/>
</dbReference>
<dbReference type="InterPro" id="IPR017871">
    <property type="entry name" value="ABC_transporter-like_CS"/>
</dbReference>
<comment type="similarity">
    <text evidence="8">Belongs to the ABC transporter superfamily. Spermidine/putrescine importer (TC 3.A.1.11.1) family.</text>
</comment>
<keyword evidence="11" id="KW-1185">Reference proteome</keyword>
<keyword evidence="7 8" id="KW-0472">Membrane</keyword>
<dbReference type="SMART" id="SM00382">
    <property type="entry name" value="AAA"/>
    <property type="match status" value="1"/>
</dbReference>
<evidence type="ECO:0000259" key="9">
    <source>
        <dbReference type="PROSITE" id="PS50893"/>
    </source>
</evidence>
<keyword evidence="5 8" id="KW-0067">ATP-binding</keyword>
<dbReference type="SUPFAM" id="SSF52540">
    <property type="entry name" value="P-loop containing nucleoside triphosphate hydrolases"/>
    <property type="match status" value="1"/>
</dbReference>
<dbReference type="InterPro" id="IPR050093">
    <property type="entry name" value="ABC_SmlMolc_Importer"/>
</dbReference>
<keyword evidence="1 8" id="KW-0813">Transport</keyword>
<gene>
    <name evidence="8" type="primary">potA</name>
    <name evidence="10" type="ORF">RZS28_05590</name>
</gene>
<dbReference type="InterPro" id="IPR008995">
    <property type="entry name" value="Mo/tungstate-bd_C_term_dom"/>
</dbReference>
<dbReference type="SUPFAM" id="SSF50331">
    <property type="entry name" value="MOP-like"/>
    <property type="match status" value="1"/>
</dbReference>
<evidence type="ECO:0000256" key="3">
    <source>
        <dbReference type="ARBA" id="ARBA00022519"/>
    </source>
</evidence>
<dbReference type="EMBL" id="CP136862">
    <property type="protein sequence ID" value="WOJ90761.1"/>
    <property type="molecule type" value="Genomic_DNA"/>
</dbReference>
<keyword evidence="6 8" id="KW-1278">Translocase</keyword>
<keyword evidence="3" id="KW-0997">Cell inner membrane</keyword>
<sequence>MTEPAIPFVRLEGVTKLHGQLTAVDNLSLTLARGEFFALLGPSGCGKTSLLRLIAGFEAPDSGRIFIDGADMTETPAHKRPVNMMFQTYALFPHMNVARNIGFGLVQEGMPKPEIKRRVAEMLRLVQLEGLGERRPDQLSGGQKQRVALARALAKRPKLLLLDEPLAALDRRLREETQFELLHLQKSFGVTFLVVTHDQREAMVMASRIAVMRTGRIEQIGAPAEIYEKPNSTYVARFIGEINIFEGKVAAARDNFLSVSTAAGVIEVASDVAHALGHAVVVAVRPERILVTLSDLTEASPSPVNALAGEIEEKAYLGEATLYRIRLACGLVLRAAAQNAEPGARAFEPGDKVAAGFAPEAAIVLSS</sequence>
<evidence type="ECO:0000313" key="10">
    <source>
        <dbReference type="EMBL" id="WOJ90761.1"/>
    </source>
</evidence>
<dbReference type="Pfam" id="PF00005">
    <property type="entry name" value="ABC_tran"/>
    <property type="match status" value="1"/>
</dbReference>
<protein>
    <recommendedName>
        <fullName evidence="8">Spermidine/putrescine import ATP-binding protein PotA</fullName>
        <ecNumber evidence="8">7.6.2.11</ecNumber>
    </recommendedName>
</protein>
<keyword evidence="4 8" id="KW-0547">Nucleotide-binding</keyword>
<comment type="function">
    <text evidence="8">Part of the ABC transporter complex PotABCD involved in spermidine/putrescine import. Responsible for energy coupling to the transport system.</text>
</comment>
<evidence type="ECO:0000256" key="6">
    <source>
        <dbReference type="ARBA" id="ARBA00022967"/>
    </source>
</evidence>
<dbReference type="PANTHER" id="PTHR42781:SF5">
    <property type="entry name" value="PUTRESCINE TRANSPORT ATP-BINDING PROTEIN POTG"/>
    <property type="match status" value="1"/>
</dbReference>
<dbReference type="Proteomes" id="UP001626536">
    <property type="component" value="Chromosome"/>
</dbReference>
<dbReference type="PANTHER" id="PTHR42781">
    <property type="entry name" value="SPERMIDINE/PUTRESCINE IMPORT ATP-BINDING PROTEIN POTA"/>
    <property type="match status" value="1"/>
</dbReference>
<name>A0ABZ0HV27_9HYPH</name>
<evidence type="ECO:0000256" key="2">
    <source>
        <dbReference type="ARBA" id="ARBA00022475"/>
    </source>
</evidence>
<dbReference type="InterPro" id="IPR027417">
    <property type="entry name" value="P-loop_NTPase"/>
</dbReference>
<dbReference type="Pfam" id="PF08402">
    <property type="entry name" value="TOBE_2"/>
    <property type="match status" value="1"/>
</dbReference>
<dbReference type="EC" id="7.6.2.11" evidence="8"/>
<evidence type="ECO:0000313" key="11">
    <source>
        <dbReference type="Proteomes" id="UP001626536"/>
    </source>
</evidence>
<organism evidence="10 11">
    <name type="scientific">Methylocapsa polymorpha</name>
    <dbReference type="NCBI Taxonomy" id="3080828"/>
    <lineage>
        <taxon>Bacteria</taxon>
        <taxon>Pseudomonadati</taxon>
        <taxon>Pseudomonadota</taxon>
        <taxon>Alphaproteobacteria</taxon>
        <taxon>Hyphomicrobiales</taxon>
        <taxon>Beijerinckiaceae</taxon>
        <taxon>Methylocapsa</taxon>
    </lineage>
</organism>
<evidence type="ECO:0000256" key="1">
    <source>
        <dbReference type="ARBA" id="ARBA00022448"/>
    </source>
</evidence>
<dbReference type="InterPro" id="IPR005893">
    <property type="entry name" value="PotA-like"/>
</dbReference>
<comment type="catalytic activity">
    <reaction evidence="8">
        <text>ATP + H2O + polyamine-[polyamine-binding protein]Side 1 = ADP + phosphate + polyamineSide 2 + [polyamine-binding protein]Side 1.</text>
        <dbReference type="EC" id="7.6.2.11"/>
    </reaction>
</comment>
<accession>A0ABZ0HV27</accession>
<dbReference type="InterPro" id="IPR013611">
    <property type="entry name" value="Transp-assoc_OB_typ2"/>
</dbReference>
<comment type="subunit">
    <text evidence="8">The complex is composed of two ATP-binding proteins (PotA), two transmembrane proteins (PotB and PotC) and a solute-binding protein (PotD).</text>
</comment>
<dbReference type="NCBIfam" id="TIGR01187">
    <property type="entry name" value="potA"/>
    <property type="match status" value="1"/>
</dbReference>
<evidence type="ECO:0000256" key="7">
    <source>
        <dbReference type="ARBA" id="ARBA00023136"/>
    </source>
</evidence>
<proteinExistence type="inferred from homology"/>
<evidence type="ECO:0000256" key="8">
    <source>
        <dbReference type="RuleBase" id="RU364083"/>
    </source>
</evidence>
<keyword evidence="2 8" id="KW-1003">Cell membrane</keyword>
<dbReference type="PROSITE" id="PS50893">
    <property type="entry name" value="ABC_TRANSPORTER_2"/>
    <property type="match status" value="1"/>
</dbReference>
<dbReference type="RefSeq" id="WP_407340348.1">
    <property type="nucleotide sequence ID" value="NZ_CP136862.1"/>
</dbReference>
<feature type="domain" description="ABC transporter" evidence="9">
    <location>
        <begin position="9"/>
        <end position="239"/>
    </location>
</feature>
<evidence type="ECO:0000256" key="5">
    <source>
        <dbReference type="ARBA" id="ARBA00022840"/>
    </source>
</evidence>
<dbReference type="Gene3D" id="2.40.50.100">
    <property type="match status" value="1"/>
</dbReference>
<dbReference type="InterPro" id="IPR003439">
    <property type="entry name" value="ABC_transporter-like_ATP-bd"/>
</dbReference>
<dbReference type="Gene3D" id="3.40.50.300">
    <property type="entry name" value="P-loop containing nucleotide triphosphate hydrolases"/>
    <property type="match status" value="1"/>
</dbReference>
<dbReference type="GO" id="GO:0005524">
    <property type="term" value="F:ATP binding"/>
    <property type="evidence" value="ECO:0007669"/>
    <property type="project" value="UniProtKB-KW"/>
</dbReference>
<evidence type="ECO:0000256" key="4">
    <source>
        <dbReference type="ARBA" id="ARBA00022741"/>
    </source>
</evidence>